<gene>
    <name evidence="2" type="ORF">F7D20_03260</name>
</gene>
<dbReference type="Pfam" id="PF00027">
    <property type="entry name" value="cNMP_binding"/>
    <property type="match status" value="1"/>
</dbReference>
<dbReference type="SUPFAM" id="SSF51206">
    <property type="entry name" value="cAMP-binding domain-like"/>
    <property type="match status" value="1"/>
</dbReference>
<dbReference type="AlphaFoldDB" id="A0A6A7W931"/>
<evidence type="ECO:0000313" key="3">
    <source>
        <dbReference type="Proteomes" id="UP000384372"/>
    </source>
</evidence>
<accession>A0A6A7W931</accession>
<dbReference type="OrthoDB" id="680421at2"/>
<sequence length="199" mass="22874">MNDLRTITPKRDIARELARKYSTMTHDELDILEGILEPVKYGKGEMILSEGEVCRGISYIEKGLVRQFYNKNGKEVTEHLGVDHTIFMCIESLFKEEPTRLQVEALEATLVYILPKSKLEAAAIRNVNIQMLYRKILEESLIQSQVHADLMRFETAPNKYKRLCELSPQVVLRAPLTYIASYLQMTPETLSRIRSGVLL</sequence>
<keyword evidence="3" id="KW-1185">Reference proteome</keyword>
<feature type="domain" description="Cyclic nucleotide-binding" evidence="1">
    <location>
        <begin position="20"/>
        <end position="120"/>
    </location>
</feature>
<dbReference type="CDD" id="cd00038">
    <property type="entry name" value="CAP_ED"/>
    <property type="match status" value="1"/>
</dbReference>
<evidence type="ECO:0000313" key="2">
    <source>
        <dbReference type="EMBL" id="MQP10999.1"/>
    </source>
</evidence>
<protein>
    <submittedName>
        <fullName evidence="2">Crp/Fnr family transcriptional regulator</fullName>
    </submittedName>
</protein>
<proteinExistence type="predicted"/>
<name>A0A6A7W931_9BACT</name>
<dbReference type="Gene3D" id="2.60.120.10">
    <property type="entry name" value="Jelly Rolls"/>
    <property type="match status" value="1"/>
</dbReference>
<dbReference type="EMBL" id="VZAD01000032">
    <property type="protein sequence ID" value="MQP10999.1"/>
    <property type="molecule type" value="Genomic_DNA"/>
</dbReference>
<dbReference type="InterPro" id="IPR018490">
    <property type="entry name" value="cNMP-bd_dom_sf"/>
</dbReference>
<dbReference type="InterPro" id="IPR014710">
    <property type="entry name" value="RmlC-like_jellyroll"/>
</dbReference>
<dbReference type="PROSITE" id="PS50042">
    <property type="entry name" value="CNMP_BINDING_3"/>
    <property type="match status" value="1"/>
</dbReference>
<organism evidence="2 3">
    <name type="scientific">Segatella copri</name>
    <dbReference type="NCBI Taxonomy" id="165179"/>
    <lineage>
        <taxon>Bacteria</taxon>
        <taxon>Pseudomonadati</taxon>
        <taxon>Bacteroidota</taxon>
        <taxon>Bacteroidia</taxon>
        <taxon>Bacteroidales</taxon>
        <taxon>Prevotellaceae</taxon>
        <taxon>Segatella</taxon>
    </lineage>
</organism>
<dbReference type="Proteomes" id="UP000384372">
    <property type="component" value="Unassembled WGS sequence"/>
</dbReference>
<comment type="caution">
    <text evidence="2">The sequence shown here is derived from an EMBL/GenBank/DDBJ whole genome shotgun (WGS) entry which is preliminary data.</text>
</comment>
<reference evidence="2 3" key="1">
    <citation type="submission" date="2019-09" db="EMBL/GenBank/DDBJ databases">
        <title>Distinct polysaccharide growth profiles of human intestinal Prevotella copri isolates.</title>
        <authorList>
            <person name="Fehlner-Peach H."/>
            <person name="Magnabosco C."/>
            <person name="Raghavan V."/>
            <person name="Scher J.U."/>
            <person name="Tett A."/>
            <person name="Cox L.M."/>
            <person name="Gottsegen C."/>
            <person name="Watters A."/>
            <person name="Wiltshire- Gordon J.D."/>
            <person name="Segata N."/>
            <person name="Bonneau R."/>
            <person name="Littman D.R."/>
        </authorList>
    </citation>
    <scope>NUCLEOTIDE SEQUENCE [LARGE SCALE GENOMIC DNA]</scope>
    <source>
        <strain evidence="3">iAQ1173</strain>
    </source>
</reference>
<dbReference type="RefSeq" id="WP_158462827.1">
    <property type="nucleotide sequence ID" value="NZ_VZAD01000032.1"/>
</dbReference>
<dbReference type="InterPro" id="IPR000595">
    <property type="entry name" value="cNMP-bd_dom"/>
</dbReference>
<evidence type="ECO:0000259" key="1">
    <source>
        <dbReference type="PROSITE" id="PS50042"/>
    </source>
</evidence>